<evidence type="ECO:0000256" key="3">
    <source>
        <dbReference type="ARBA" id="ARBA00022630"/>
    </source>
</evidence>
<comment type="similarity">
    <text evidence="1">Belongs to the NADH dehydrogenase family.</text>
</comment>
<dbReference type="PANTHER" id="PTHR43706:SF47">
    <property type="entry name" value="EXTERNAL NADH-UBIQUINONE OXIDOREDUCTASE 1, MITOCHONDRIAL-RELATED"/>
    <property type="match status" value="1"/>
</dbReference>
<keyword evidence="4" id="KW-0274">FAD</keyword>
<dbReference type="InParanoid" id="A0A165LKL7"/>
<protein>
    <recommendedName>
        <fullName evidence="2">NADH:ubiquinone reductase (non-electrogenic)</fullName>
        <ecNumber evidence="2">1.6.5.9</ecNumber>
    </recommendedName>
</protein>
<keyword evidence="7" id="KW-0520">NAD</keyword>
<dbReference type="InterPro" id="IPR054585">
    <property type="entry name" value="NDH2-like_C"/>
</dbReference>
<keyword evidence="14" id="KW-1185">Reference proteome</keyword>
<dbReference type="EMBL" id="KV425923">
    <property type="protein sequence ID" value="KZV97977.1"/>
    <property type="molecule type" value="Genomic_DNA"/>
</dbReference>
<keyword evidence="6" id="KW-0560">Oxidoreductase</keyword>
<dbReference type="Gene3D" id="3.50.50.100">
    <property type="match status" value="1"/>
</dbReference>
<dbReference type="InterPro" id="IPR023753">
    <property type="entry name" value="FAD/NAD-binding_dom"/>
</dbReference>
<dbReference type="GO" id="GO:0005739">
    <property type="term" value="C:mitochondrion"/>
    <property type="evidence" value="ECO:0007669"/>
    <property type="project" value="TreeGrafter"/>
</dbReference>
<dbReference type="InterPro" id="IPR045024">
    <property type="entry name" value="NDH-2"/>
</dbReference>
<comment type="catalytic activity">
    <reaction evidence="8">
        <text>a quinone + NADH + H(+) = a quinol + NAD(+)</text>
        <dbReference type="Rhea" id="RHEA:46160"/>
        <dbReference type="ChEBI" id="CHEBI:15378"/>
        <dbReference type="ChEBI" id="CHEBI:24646"/>
        <dbReference type="ChEBI" id="CHEBI:57540"/>
        <dbReference type="ChEBI" id="CHEBI:57945"/>
        <dbReference type="ChEBI" id="CHEBI:132124"/>
        <dbReference type="EC" id="1.6.5.9"/>
    </reaction>
</comment>
<sequence>MPNLRNLVLPNWALWGVEEHRAPCLSPSSSPSSPPPMSSLPKPNGNGNGRSRWRSFLQNLGRVTLITIAGTGGTLYYFAQKDRHPGTQLPPDPSKKTVVVLGSGWGATSFLKTLDTDEYNVVVVSPHNYFLFTPLLPSCAVGTVSLRSIIQPIRYVTRFKKRQVTVIEAEAKEVDPVNKTVTFHDNSVIKGEVVSTTMPYDYLVYAVGAETQTFGIPGVKENACYMKELGDAEKFRENMMDCIETAAFPGQSDKEIDRLLHMVVVGGGPTGVELSGELHDFLVDDLKYWYPELASRLRITLIEALPTVLPMFSKQLISYTESTFKENKIDILTKTMVKEIKPNAVVVQKEDKSLVEIPFGLLVWAGGNKARSITVDLMKALGAAQAGKRGLAVNDHLEVVGAEGSIWALGDCTSTSYAPTAQVASQQGGYLARQFVQMAKKDALERDLQVLRAGAGSEGGIEDAKKVEGALERMRKFAPFSYSHQGSLAYIGSDKAIADLPIFGQGNLATGGVATYLFWRSAYISTLFSLRNRVLVSTDWLATKLFGRDVSRE</sequence>
<feature type="region of interest" description="Disordered" evidence="10">
    <location>
        <begin position="23"/>
        <end position="48"/>
    </location>
</feature>
<dbReference type="STRING" id="1314781.A0A165LKL7"/>
<evidence type="ECO:0000256" key="8">
    <source>
        <dbReference type="ARBA" id="ARBA00047599"/>
    </source>
</evidence>
<evidence type="ECO:0000256" key="7">
    <source>
        <dbReference type="ARBA" id="ARBA00023027"/>
    </source>
</evidence>
<reference evidence="13 14" key="1">
    <citation type="journal article" date="2016" name="Mol. Biol. Evol.">
        <title>Comparative Genomics of Early-Diverging Mushroom-Forming Fungi Provides Insights into the Origins of Lignocellulose Decay Capabilities.</title>
        <authorList>
            <person name="Nagy L.G."/>
            <person name="Riley R."/>
            <person name="Tritt A."/>
            <person name="Adam C."/>
            <person name="Daum C."/>
            <person name="Floudas D."/>
            <person name="Sun H."/>
            <person name="Yadav J.S."/>
            <person name="Pangilinan J."/>
            <person name="Larsson K.H."/>
            <person name="Matsuura K."/>
            <person name="Barry K."/>
            <person name="Labutti K."/>
            <person name="Kuo R."/>
            <person name="Ohm R.A."/>
            <person name="Bhattacharya S.S."/>
            <person name="Shirouzu T."/>
            <person name="Yoshinaga Y."/>
            <person name="Martin F.M."/>
            <person name="Grigoriev I.V."/>
            <person name="Hibbett D.S."/>
        </authorList>
    </citation>
    <scope>NUCLEOTIDE SEQUENCE [LARGE SCALE GENOMIC DNA]</scope>
    <source>
        <strain evidence="13 14">HHB12029</strain>
    </source>
</reference>
<evidence type="ECO:0000313" key="14">
    <source>
        <dbReference type="Proteomes" id="UP000077266"/>
    </source>
</evidence>
<dbReference type="Pfam" id="PF07992">
    <property type="entry name" value="Pyr_redox_2"/>
    <property type="match status" value="1"/>
</dbReference>
<dbReference type="OrthoDB" id="3244603at2759"/>
<dbReference type="Pfam" id="PF22366">
    <property type="entry name" value="NDH2_C"/>
    <property type="match status" value="1"/>
</dbReference>
<evidence type="ECO:0000256" key="4">
    <source>
        <dbReference type="ARBA" id="ARBA00022827"/>
    </source>
</evidence>
<feature type="domain" description="FAD/NAD(P)-binding" evidence="11">
    <location>
        <begin position="97"/>
        <end position="428"/>
    </location>
</feature>
<dbReference type="AlphaFoldDB" id="A0A165LKL7"/>
<organism evidence="13 14">
    <name type="scientific">Exidia glandulosa HHB12029</name>
    <dbReference type="NCBI Taxonomy" id="1314781"/>
    <lineage>
        <taxon>Eukaryota</taxon>
        <taxon>Fungi</taxon>
        <taxon>Dikarya</taxon>
        <taxon>Basidiomycota</taxon>
        <taxon>Agaricomycotina</taxon>
        <taxon>Agaricomycetes</taxon>
        <taxon>Auriculariales</taxon>
        <taxon>Exidiaceae</taxon>
        <taxon>Exidia</taxon>
    </lineage>
</organism>
<dbReference type="PANTHER" id="PTHR43706">
    <property type="entry name" value="NADH DEHYDROGENASE"/>
    <property type="match status" value="1"/>
</dbReference>
<evidence type="ECO:0000256" key="5">
    <source>
        <dbReference type="ARBA" id="ARBA00022946"/>
    </source>
</evidence>
<evidence type="ECO:0000256" key="9">
    <source>
        <dbReference type="ARBA" id="ARBA00049010"/>
    </source>
</evidence>
<keyword evidence="3" id="KW-0285">Flavoprotein</keyword>
<evidence type="ECO:0000256" key="10">
    <source>
        <dbReference type="SAM" id="MobiDB-lite"/>
    </source>
</evidence>
<dbReference type="SUPFAM" id="SSF51905">
    <property type="entry name" value="FAD/NAD(P)-binding domain"/>
    <property type="match status" value="2"/>
</dbReference>
<evidence type="ECO:0000259" key="11">
    <source>
        <dbReference type="Pfam" id="PF07992"/>
    </source>
</evidence>
<evidence type="ECO:0000256" key="6">
    <source>
        <dbReference type="ARBA" id="ARBA00023002"/>
    </source>
</evidence>
<dbReference type="FunCoup" id="A0A165LKL7">
    <property type="interactions" value="228"/>
</dbReference>
<comment type="catalytic activity">
    <reaction evidence="9">
        <text>a ubiquinone + NADH + H(+) = a ubiquinol + NAD(+)</text>
        <dbReference type="Rhea" id="RHEA:23152"/>
        <dbReference type="Rhea" id="RHEA-COMP:9565"/>
        <dbReference type="Rhea" id="RHEA-COMP:9566"/>
        <dbReference type="ChEBI" id="CHEBI:15378"/>
        <dbReference type="ChEBI" id="CHEBI:16389"/>
        <dbReference type="ChEBI" id="CHEBI:17976"/>
        <dbReference type="ChEBI" id="CHEBI:57540"/>
        <dbReference type="ChEBI" id="CHEBI:57945"/>
    </reaction>
</comment>
<dbReference type="InterPro" id="IPR036188">
    <property type="entry name" value="FAD/NAD-bd_sf"/>
</dbReference>
<accession>A0A165LKL7</accession>
<name>A0A165LKL7_EXIGL</name>
<evidence type="ECO:0000256" key="2">
    <source>
        <dbReference type="ARBA" id="ARBA00012637"/>
    </source>
</evidence>
<evidence type="ECO:0000259" key="12">
    <source>
        <dbReference type="Pfam" id="PF22366"/>
    </source>
</evidence>
<dbReference type="GO" id="GO:0050136">
    <property type="term" value="F:NADH dehydrogenase (quinone) (non-electrogenic) activity"/>
    <property type="evidence" value="ECO:0007669"/>
    <property type="project" value="UniProtKB-EC"/>
</dbReference>
<proteinExistence type="inferred from homology"/>
<evidence type="ECO:0000313" key="13">
    <source>
        <dbReference type="EMBL" id="KZV97977.1"/>
    </source>
</evidence>
<keyword evidence="5" id="KW-0809">Transit peptide</keyword>
<evidence type="ECO:0000256" key="1">
    <source>
        <dbReference type="ARBA" id="ARBA00005272"/>
    </source>
</evidence>
<gene>
    <name evidence="13" type="ORF">EXIGLDRAFT_739240</name>
</gene>
<dbReference type="Proteomes" id="UP000077266">
    <property type="component" value="Unassembled WGS sequence"/>
</dbReference>
<dbReference type="EC" id="1.6.5.9" evidence="2"/>
<feature type="domain" description="External alternative NADH-ubiquinone oxidoreductase-like C-terminal" evidence="12">
    <location>
        <begin position="484"/>
        <end position="549"/>
    </location>
</feature>